<accession>A0A6B8REI7</accession>
<protein>
    <recommendedName>
        <fullName evidence="3">Polymer-forming cytoskeletal protein</fullName>
    </recommendedName>
</protein>
<proteinExistence type="predicted"/>
<dbReference type="Pfam" id="PF04519">
    <property type="entry name" value="Bactofilin"/>
    <property type="match status" value="1"/>
</dbReference>
<dbReference type="Proteomes" id="UP000426246">
    <property type="component" value="Chromosome"/>
</dbReference>
<organism evidence="1 2">
    <name type="scientific">Paenibacillus psychroresistens</name>
    <dbReference type="NCBI Taxonomy" id="1778678"/>
    <lineage>
        <taxon>Bacteria</taxon>
        <taxon>Bacillati</taxon>
        <taxon>Bacillota</taxon>
        <taxon>Bacilli</taxon>
        <taxon>Bacillales</taxon>
        <taxon>Paenibacillaceae</taxon>
        <taxon>Paenibacillus</taxon>
    </lineage>
</organism>
<dbReference type="OrthoDB" id="1730007at2"/>
<dbReference type="InterPro" id="IPR007607">
    <property type="entry name" value="BacA/B"/>
</dbReference>
<evidence type="ECO:0008006" key="3">
    <source>
        <dbReference type="Google" id="ProtNLM"/>
    </source>
</evidence>
<dbReference type="RefSeq" id="WP_155698846.1">
    <property type="nucleotide sequence ID" value="NZ_CP034235.1"/>
</dbReference>
<evidence type="ECO:0000313" key="1">
    <source>
        <dbReference type="EMBL" id="QGQ93848.1"/>
    </source>
</evidence>
<name>A0A6B8REI7_9BACL</name>
<gene>
    <name evidence="1" type="ORF">EHS13_02465</name>
</gene>
<dbReference type="EMBL" id="CP034235">
    <property type="protein sequence ID" value="QGQ93848.1"/>
    <property type="molecule type" value="Genomic_DNA"/>
</dbReference>
<dbReference type="KEGG" id="ppsc:EHS13_02465"/>
<keyword evidence="2" id="KW-1185">Reference proteome</keyword>
<reference evidence="2" key="1">
    <citation type="submission" date="2018-11" db="EMBL/GenBank/DDBJ databases">
        <title>Complete genome sequence of Paenibacillus sp. ML311-T8.</title>
        <authorList>
            <person name="Nam Y.-D."/>
            <person name="Kang J."/>
            <person name="Chung W.-H."/>
            <person name="Park Y.S."/>
        </authorList>
    </citation>
    <scope>NUCLEOTIDE SEQUENCE [LARGE SCALE GENOMIC DNA]</scope>
    <source>
        <strain evidence="2">ML311-T8</strain>
    </source>
</reference>
<sequence length="209" mass="22405">MDKDRVRNLIITGMGSTNGGSVYLAKIDGNGTVTGDLECAVFTVNGRAHMHGSVKANSAEINGTITIEGDLIAESIKLTGRAIVKGKCEAEKFKVNGRFEMDALNAGNIQVTLHGGSSVVAEIGGEWIEIRKPRGIAVTKLLNALSIPPFDKLKAQTIEGDDIYLEYTMAEVVRGSNVSIGPGCEIELVEYKTKLDLHKDSKVSRSTQI</sequence>
<dbReference type="AlphaFoldDB" id="A0A6B8REI7"/>
<evidence type="ECO:0000313" key="2">
    <source>
        <dbReference type="Proteomes" id="UP000426246"/>
    </source>
</evidence>